<sequence>MRNIIKKLGKKDHSKLIFVAVAILILITSIFTGHNYSIKKVASATNIVTENEEKNTSENSIDKNSDSISKESSNNIKVDRGNESSTKSDADNSNTIKTIKESKQSENDNRSINKDTKEESNGIVTKIGYNSNALNNTTKDDNKIENQELLNEEVHTVKKRIELKDIVGIQLYKDNNGTIETIDLVDIKDKLNLNEYFVEIKLKDMPILKAPLKGYKVTNNELEFEVDFPNLVQVSNDGTKTDGFKFKYNSKDNKNNINIENIQGLKAVINSNPSAEIELSKDIDAGYYTDGESIITEAFTGKINGNGFKIYNLKLPLFKEIKNATINGLILDDVNIETNKTQVGALAKVSSKSDITNTHVIGKISGADTVGGLIGKDDGSYISKSSVDANIVVSNGNVGEFIGIKSSGGDIKDSYALGSITASPSSTSNKAGGIVGQITGGTILNSFSAVNINSTVSNRQVGGLIGSTYTSGNSLNNISFGNVTNGLKVDGDRNYLGRHRNVYEYKEAKGISIEDLSSKPSGINIATKENKENKDFYINTLKWDSNTWDLSKVSEGEYPTLKNNDPRNKKQSNESLGETLSSGDIKVVNDIAKKNGLNIPNLDRISKFKDFNKDKLIAYHNVYKLMPYYESEYIVSYGNTISKDNELNKKVIKSIEPLNSGKVKLNITTENYKDIDEIMVIYEDGAIKKFKVALGTEVLESSIVNYLINGTSLIYNPSSFITKGNSEVINELKALIESKSFDDILSIIGGRNIQKDALWTDSKTSHDLDWYMLDKDYNKVKKNSVENLYSIMTAVDDWNITSSNALINRKIKEDIEKNLNYILLSKSYIDRWYDIKIGDIKLNDIMYIYPKTQSNTSTKKLIDTFKNISKDDLKTNRTQIFYKNYLSNLYGKETVEKFIEKNIKIFDGSDSPSKWLVKNFSGKIIEKPSKKYPNLRYTAWDGLVSNTQAGDGAFLLPALTLKEDSIYIISTVGTIAFGNRSSYTADEGEYLRLLNETASWYENYYNSVTYVSNNVDKNMRQFPAWDTPKLSNGAWINLLDESNEGSEGFYKPLRMLTGPKNNGSAAFANGYWVTYVHARNLGGEYPFSVWTHENAHDQDGRIILDGQGRRNGLGAEDFATGLFQYEAYNGLIGMNWAINKDEKGSGFLNKSPERLNSKENMQSFMKGLMDAVYTLDLAEAEALLEMPVEKQSELLWKYEYGKVDGTSDKSFKHYRKVTVDEIKGMNLKTIADLINNKLVIERDSRLNTDIRPNDYGGSNVLSASYYHGVNENGRADNVSIKRMAFELLADKGWTDGFIPFLTNRDGYKNDLDALKGIYNNKSLNFESWKLGLYKEREEEIKNKGVSILSKEKIKDMFKEAYKLDNANNKNASKQVREKVYKLMKNSTDDFNKSIFGTSNISGKIKTSEEFILKINNNPEGVYYLENDIDFSKVEASESVVNEFRGFIQGRGHRIIGLKTPLFKTLKGADVTSLIIEGANIDMKSTDRVGALSGDSINSKIEDVHVVNSSIVGKTTVGALIGFDRSGTIIKKVSANASVESLGRFAGGIAGAKYGGSIENSYSLGTIKGKSDYVGGLIGDSRTTISNSYSGANVSGGTLTGGFIGVAENQAVGQIKNNLSIGNSSNYKFVSNNLKDRLTNNYEFEGSAGKANAIETYVGKIDVASEADLNDKTFYTDKLLWKETVWDLSNVNKGYYPKLKNSDINSVIRK</sequence>
<feature type="compositionally biased region" description="Basic and acidic residues" evidence="2">
    <location>
        <begin position="98"/>
        <end position="119"/>
    </location>
</feature>
<reference evidence="5 6" key="1">
    <citation type="journal article" date="2021" name="Cell Host Microbe">
        <title>in vivo commensal control of Clostridioides difficile virulence.</title>
        <authorList>
            <person name="Girinathan B.P."/>
            <person name="Dibenedetto N."/>
            <person name="Worley J.N."/>
            <person name="Peltier J."/>
            <person name="Arrieta-Ortiz M.L."/>
            <person name="Rupa Christinal Immanuel S."/>
            <person name="Lavin R."/>
            <person name="Delaney M.L."/>
            <person name="Cummins C."/>
            <person name="Hoffmann M."/>
            <person name="Luo Y."/>
            <person name="Gonzalez-Escalona N."/>
            <person name="Allard M."/>
            <person name="Onderdonk A.B."/>
            <person name="Gerber G.K."/>
            <person name="Sonenshein A.L."/>
            <person name="Baliga N."/>
            <person name="Dupuy B."/>
            <person name="Bry L."/>
        </authorList>
    </citation>
    <scope>NUCLEOTIDE SEQUENCE [LARGE SCALE GENOMIC DNA]</scope>
    <source>
        <strain evidence="5 6">DSM 599</strain>
    </source>
</reference>
<feature type="region of interest" description="Disordered" evidence="2">
    <location>
        <begin position="52"/>
        <end position="119"/>
    </location>
</feature>
<dbReference type="InterPro" id="IPR011505">
    <property type="entry name" value="Peptidase_M26_C_dom"/>
</dbReference>
<feature type="region of interest" description="Disordered" evidence="2">
    <location>
        <begin position="557"/>
        <end position="579"/>
    </location>
</feature>
<gene>
    <name evidence="5" type="ORF">K5V21_04045</name>
</gene>
<dbReference type="Proteomes" id="UP001299068">
    <property type="component" value="Unassembled WGS sequence"/>
</dbReference>
<evidence type="ECO:0000259" key="3">
    <source>
        <dbReference type="Pfam" id="PF05342"/>
    </source>
</evidence>
<evidence type="ECO:0000313" key="5">
    <source>
        <dbReference type="EMBL" id="MBY0754624.1"/>
    </source>
</evidence>
<organism evidence="5 6">
    <name type="scientific">Clostridium sardiniense</name>
    <name type="common">Clostridium absonum</name>
    <dbReference type="NCBI Taxonomy" id="29369"/>
    <lineage>
        <taxon>Bacteria</taxon>
        <taxon>Bacillati</taxon>
        <taxon>Bacillota</taxon>
        <taxon>Clostridia</taxon>
        <taxon>Eubacteriales</taxon>
        <taxon>Clostridiaceae</taxon>
        <taxon>Clostridium</taxon>
    </lineage>
</organism>
<evidence type="ECO:0000313" key="6">
    <source>
        <dbReference type="Proteomes" id="UP001299068"/>
    </source>
</evidence>
<dbReference type="Pfam" id="PF05342">
    <property type="entry name" value="Peptidase_M26_N"/>
    <property type="match status" value="2"/>
</dbReference>
<evidence type="ECO:0008006" key="7">
    <source>
        <dbReference type="Google" id="ProtNLM"/>
    </source>
</evidence>
<protein>
    <recommendedName>
        <fullName evidence="7">IgA-specific metalloendopeptidase</fullName>
    </recommendedName>
</protein>
<comment type="caution">
    <text evidence="5">The sequence shown here is derived from an EMBL/GenBank/DDBJ whole genome shotgun (WGS) entry which is preliminary data.</text>
</comment>
<feature type="compositionally biased region" description="Basic and acidic residues" evidence="2">
    <location>
        <begin position="77"/>
        <end position="90"/>
    </location>
</feature>
<keyword evidence="6" id="KW-1185">Reference proteome</keyword>
<dbReference type="RefSeq" id="WP_221859421.1">
    <property type="nucleotide sequence ID" value="NZ_JAIKTU010000003.1"/>
</dbReference>
<feature type="domain" description="Peptidase M26 C-terminal" evidence="4">
    <location>
        <begin position="705"/>
        <end position="1339"/>
    </location>
</feature>
<proteinExistence type="predicted"/>
<dbReference type="Gene3D" id="2.160.20.110">
    <property type="match status" value="2"/>
</dbReference>
<evidence type="ECO:0000256" key="2">
    <source>
        <dbReference type="SAM" id="MobiDB-lite"/>
    </source>
</evidence>
<keyword evidence="1" id="KW-0378">Hydrolase</keyword>
<accession>A0ABS7KV68</accession>
<dbReference type="EMBL" id="JAIKTU010000003">
    <property type="protein sequence ID" value="MBY0754624.1"/>
    <property type="molecule type" value="Genomic_DNA"/>
</dbReference>
<feature type="domain" description="Peptidase M26 N-terminal" evidence="3">
    <location>
        <begin position="128"/>
        <end position="362"/>
    </location>
</feature>
<dbReference type="InterPro" id="IPR008006">
    <property type="entry name" value="Peptidase_M26_N_dom"/>
</dbReference>
<name>A0ABS7KV68_CLOSR</name>
<feature type="domain" description="Peptidase M26 N-terminal" evidence="3">
    <location>
        <begin position="1408"/>
        <end position="1505"/>
    </location>
</feature>
<evidence type="ECO:0000259" key="4">
    <source>
        <dbReference type="Pfam" id="PF07580"/>
    </source>
</evidence>
<dbReference type="Pfam" id="PF07580">
    <property type="entry name" value="Peptidase_M26_C"/>
    <property type="match status" value="1"/>
</dbReference>
<evidence type="ECO:0000256" key="1">
    <source>
        <dbReference type="ARBA" id="ARBA00022801"/>
    </source>
</evidence>
<feature type="compositionally biased region" description="Basic and acidic residues" evidence="2">
    <location>
        <begin position="52"/>
        <end position="69"/>
    </location>
</feature>